<name>A0A2Z4Y540_SUMC1</name>
<dbReference type="GO" id="GO:0003989">
    <property type="term" value="F:acetyl-CoA carboxylase activity"/>
    <property type="evidence" value="ECO:0007669"/>
    <property type="project" value="InterPro"/>
</dbReference>
<dbReference type="GO" id="GO:0006633">
    <property type="term" value="P:fatty acid biosynthetic process"/>
    <property type="evidence" value="ECO:0007669"/>
    <property type="project" value="UniProtKB-KW"/>
</dbReference>
<comment type="subunit">
    <text evidence="10">Acetyl-CoA carboxylase is a heterohexamer composed of biotin carboxyl carrier protein (AccB), biotin carboxylase (AccC) and two subunits each of ACCase subunit alpha (AccA) and ACCase subunit beta (AccD).</text>
</comment>
<dbReference type="EC" id="2.1.3.15" evidence="10"/>
<dbReference type="AlphaFoldDB" id="A0A2Z4Y540"/>
<dbReference type="Proteomes" id="UP000262583">
    <property type="component" value="Chromosome"/>
</dbReference>
<evidence type="ECO:0000313" key="12">
    <source>
        <dbReference type="EMBL" id="AXA36274.1"/>
    </source>
</evidence>
<evidence type="ECO:0000256" key="2">
    <source>
        <dbReference type="ARBA" id="ARBA00022516"/>
    </source>
</evidence>
<dbReference type="NCBIfam" id="NF004344">
    <property type="entry name" value="PRK05724.1"/>
    <property type="match status" value="1"/>
</dbReference>
<sequence>MTITAFDFEKPLIELENQLHELEKQEPRDEGAIQALREELERKQREVYTHLTPWQRVLLARHLERPHSLDYVHALMTNFIELHGDRGFADDKAVVTGFATFRGQRLCVVCQQKGRDTKENLMRNWGMMHPEGYRKAMRVMRLGEKFGMPIVVFIDTPGAFPGIGAEERGQAEAIARNIRDMFTLQVPIICIVVGEGASGGALGVGVGDRVLMLENSWYCVISPEGCAAILWKDRGLAERAAEQLKLTASDLIQLNVIDEIIPEPLGGAHRKPKETYETVGTYLARHLGELARIPTDQLLDLRYQKFRAMGRVVEVEG</sequence>
<dbReference type="NCBIfam" id="TIGR00513">
    <property type="entry name" value="accA"/>
    <property type="match status" value="1"/>
</dbReference>
<comment type="catalytic activity">
    <reaction evidence="9 10">
        <text>N(6)-carboxybiotinyl-L-lysyl-[protein] + acetyl-CoA = N(6)-biotinyl-L-lysyl-[protein] + malonyl-CoA</text>
        <dbReference type="Rhea" id="RHEA:54728"/>
        <dbReference type="Rhea" id="RHEA-COMP:10505"/>
        <dbReference type="Rhea" id="RHEA-COMP:10506"/>
        <dbReference type="ChEBI" id="CHEBI:57288"/>
        <dbReference type="ChEBI" id="CHEBI:57384"/>
        <dbReference type="ChEBI" id="CHEBI:83144"/>
        <dbReference type="ChEBI" id="CHEBI:83145"/>
        <dbReference type="EC" id="2.1.3.15"/>
    </reaction>
</comment>
<dbReference type="InterPro" id="IPR011763">
    <property type="entry name" value="COA_CT_C"/>
</dbReference>
<dbReference type="NCBIfam" id="NF041504">
    <property type="entry name" value="AccA_sub"/>
    <property type="match status" value="1"/>
</dbReference>
<evidence type="ECO:0000256" key="7">
    <source>
        <dbReference type="ARBA" id="ARBA00023098"/>
    </source>
</evidence>
<evidence type="ECO:0000256" key="8">
    <source>
        <dbReference type="ARBA" id="ARBA00023160"/>
    </source>
</evidence>
<dbReference type="HAMAP" id="MF_00823">
    <property type="entry name" value="AcetylCoA_CT_alpha"/>
    <property type="match status" value="1"/>
</dbReference>
<evidence type="ECO:0000256" key="3">
    <source>
        <dbReference type="ARBA" id="ARBA00022679"/>
    </source>
</evidence>
<dbReference type="PRINTS" id="PR01069">
    <property type="entry name" value="ACCCTRFRASEA"/>
</dbReference>
<keyword evidence="5 10" id="KW-0276">Fatty acid metabolism</keyword>
<accession>A0A2Z4Y540</accession>
<comment type="pathway">
    <text evidence="1 10">Lipid metabolism; malonyl-CoA biosynthesis; malonyl-CoA from acetyl-CoA: step 1/1.</text>
</comment>
<keyword evidence="8 10" id="KW-0275">Fatty acid biosynthesis</keyword>
<comment type="similarity">
    <text evidence="10">Belongs to the AccA family.</text>
</comment>
<protein>
    <recommendedName>
        <fullName evidence="10">Acetyl-coenzyme A carboxylase carboxyl transferase subunit alpha</fullName>
        <shortName evidence="10">ACCase subunit alpha</shortName>
        <shortName evidence="10">Acetyl-CoA carboxylase carboxyltransferase subunit alpha</shortName>
        <ecNumber evidence="10">2.1.3.15</ecNumber>
    </recommendedName>
</protein>
<dbReference type="UniPathway" id="UPA00655">
    <property type="reaction ID" value="UER00711"/>
</dbReference>
<dbReference type="GO" id="GO:0016743">
    <property type="term" value="F:carboxyl- or carbamoyltransferase activity"/>
    <property type="evidence" value="ECO:0007669"/>
    <property type="project" value="UniProtKB-UniRule"/>
</dbReference>
<evidence type="ECO:0000256" key="1">
    <source>
        <dbReference type="ARBA" id="ARBA00004956"/>
    </source>
</evidence>
<dbReference type="PANTHER" id="PTHR42853">
    <property type="entry name" value="ACETYL-COENZYME A CARBOXYLASE CARBOXYL TRANSFERASE SUBUNIT ALPHA"/>
    <property type="match status" value="1"/>
</dbReference>
<dbReference type="InterPro" id="IPR029045">
    <property type="entry name" value="ClpP/crotonase-like_dom_sf"/>
</dbReference>
<keyword evidence="3 10" id="KW-0808">Transferase</keyword>
<comment type="subcellular location">
    <subcellularLocation>
        <location evidence="10">Cytoplasm</location>
    </subcellularLocation>
</comment>
<keyword evidence="7 10" id="KW-0443">Lipid metabolism</keyword>
<dbReference type="PANTHER" id="PTHR42853:SF3">
    <property type="entry name" value="ACETYL-COENZYME A CARBOXYLASE CARBOXYL TRANSFERASE SUBUNIT ALPHA, CHLOROPLASTIC"/>
    <property type="match status" value="1"/>
</dbReference>
<dbReference type="GO" id="GO:2001295">
    <property type="term" value="P:malonyl-CoA biosynthetic process"/>
    <property type="evidence" value="ECO:0007669"/>
    <property type="project" value="UniProtKB-UniRule"/>
</dbReference>
<dbReference type="KEGG" id="schv:BRCON_1497"/>
<dbReference type="SUPFAM" id="SSF52096">
    <property type="entry name" value="ClpP/crotonase"/>
    <property type="match status" value="1"/>
</dbReference>
<evidence type="ECO:0000256" key="10">
    <source>
        <dbReference type="HAMAP-Rule" id="MF_00823"/>
    </source>
</evidence>
<keyword evidence="6 10" id="KW-0067">ATP-binding</keyword>
<dbReference type="EMBL" id="CP030759">
    <property type="protein sequence ID" value="AXA36274.1"/>
    <property type="molecule type" value="Genomic_DNA"/>
</dbReference>
<dbReference type="GO" id="GO:0005524">
    <property type="term" value="F:ATP binding"/>
    <property type="evidence" value="ECO:0007669"/>
    <property type="project" value="UniProtKB-KW"/>
</dbReference>
<keyword evidence="2 10" id="KW-0444">Lipid biosynthesis</keyword>
<keyword evidence="4 10" id="KW-0547">Nucleotide-binding</keyword>
<gene>
    <name evidence="10" type="primary">accA</name>
    <name evidence="12" type="ORF">BRCON_1497</name>
</gene>
<evidence type="ECO:0000259" key="11">
    <source>
        <dbReference type="PROSITE" id="PS50989"/>
    </source>
</evidence>
<dbReference type="InterPro" id="IPR001095">
    <property type="entry name" value="Acetyl_CoA_COase_a_su"/>
</dbReference>
<dbReference type="PROSITE" id="PS50989">
    <property type="entry name" value="COA_CT_CTER"/>
    <property type="match status" value="1"/>
</dbReference>
<evidence type="ECO:0000256" key="4">
    <source>
        <dbReference type="ARBA" id="ARBA00022741"/>
    </source>
</evidence>
<evidence type="ECO:0000313" key="13">
    <source>
        <dbReference type="Proteomes" id="UP000262583"/>
    </source>
</evidence>
<evidence type="ECO:0000256" key="5">
    <source>
        <dbReference type="ARBA" id="ARBA00022832"/>
    </source>
</evidence>
<dbReference type="Gene3D" id="3.90.226.10">
    <property type="entry name" value="2-enoyl-CoA Hydratase, Chain A, domain 1"/>
    <property type="match status" value="1"/>
</dbReference>
<feature type="domain" description="CoA carboxyltransferase C-terminal" evidence="11">
    <location>
        <begin position="39"/>
        <end position="289"/>
    </location>
</feature>
<keyword evidence="10" id="KW-0963">Cytoplasm</keyword>
<evidence type="ECO:0000256" key="6">
    <source>
        <dbReference type="ARBA" id="ARBA00022840"/>
    </source>
</evidence>
<organism evidence="12 13">
    <name type="scientific">Sumerlaea chitinivorans</name>
    <dbReference type="NCBI Taxonomy" id="2250252"/>
    <lineage>
        <taxon>Bacteria</taxon>
        <taxon>Candidatus Sumerlaeota</taxon>
        <taxon>Candidatus Sumerlaeia</taxon>
        <taxon>Candidatus Sumerlaeales</taxon>
        <taxon>Candidatus Sumerlaeaceae</taxon>
        <taxon>Candidatus Sumerlaea</taxon>
    </lineage>
</organism>
<reference evidence="12 13" key="1">
    <citation type="submission" date="2018-05" db="EMBL/GenBank/DDBJ databases">
        <title>A metagenomic window into the 2 km-deep terrestrial subsurface aquifer revealed taxonomically and functionally diverse microbial community comprising novel uncultured bacterial lineages.</title>
        <authorList>
            <person name="Kadnikov V.V."/>
            <person name="Mardanov A.V."/>
            <person name="Beletsky A.V."/>
            <person name="Banks D."/>
            <person name="Pimenov N.V."/>
            <person name="Frank Y.A."/>
            <person name="Karnachuk O.V."/>
            <person name="Ravin N.V."/>
        </authorList>
    </citation>
    <scope>NUCLEOTIDE SEQUENCE [LARGE SCALE GENOMIC DNA]</scope>
    <source>
        <strain evidence="12">BY</strain>
    </source>
</reference>
<proteinExistence type="inferred from homology"/>
<evidence type="ECO:0000256" key="9">
    <source>
        <dbReference type="ARBA" id="ARBA00049152"/>
    </source>
</evidence>
<dbReference type="GO" id="GO:0009317">
    <property type="term" value="C:acetyl-CoA carboxylase complex"/>
    <property type="evidence" value="ECO:0007669"/>
    <property type="project" value="InterPro"/>
</dbReference>
<comment type="function">
    <text evidence="10">Component of the acetyl coenzyme A carboxylase (ACC) complex. First, biotin carboxylase catalyzes the carboxylation of biotin on its carrier protein (BCCP) and then the CO(2) group is transferred by the carboxyltransferase to acetyl-CoA to form malonyl-CoA.</text>
</comment>
<dbReference type="Pfam" id="PF03255">
    <property type="entry name" value="ACCA"/>
    <property type="match status" value="1"/>
</dbReference>